<keyword evidence="4 6" id="KW-0472">Membrane</keyword>
<feature type="domain" description="Phosphatidic acid phosphatase type 2/haloperoxidase" evidence="7">
    <location>
        <begin position="189"/>
        <end position="326"/>
    </location>
</feature>
<keyword evidence="3 6" id="KW-1133">Transmembrane helix</keyword>
<evidence type="ECO:0000256" key="5">
    <source>
        <dbReference type="SAM" id="MobiDB-lite"/>
    </source>
</evidence>
<feature type="transmembrane region" description="Helical" evidence="6">
    <location>
        <begin position="162"/>
        <end position="183"/>
    </location>
</feature>
<dbReference type="STRING" id="2163413.A0A4P6XLZ1"/>
<dbReference type="Pfam" id="PF14378">
    <property type="entry name" value="PAP2_3"/>
    <property type="match status" value="1"/>
</dbReference>
<dbReference type="Gene3D" id="1.20.144.10">
    <property type="entry name" value="Phosphatidic acid phosphatase type 2/haloperoxidase"/>
    <property type="match status" value="1"/>
</dbReference>
<gene>
    <name evidence="8" type="primary">MPUL0B02020</name>
    <name evidence="8" type="ORF">METSCH_B02020</name>
</gene>
<sequence>MSQILRSAPVQKAFQLFHYHFLSEKQQGSTLPDLDFDTDIRKSLGKLRHKQWKLTEIAHYGFLSTVIFFVFIIFPASFLIKIPILAAFSICFLVPLTSQFFVHALPIFTWLALFFSASKIPHSWKPAISVKFLPAMETILYGDNLSNVLAETNNSVLDVFAWLPYGIIHFASPFIVALFIFLFAPPTSLHSFGLAFGYMNLAGVFIQLLFPAAPPWYKNIHGLEPANYSMNGSPGGLGRIDTLFGVDMYTTTFQNSPLVFGAFPSLHSGCAVMDVLFLCWLFPRFTPLWWSYAALLWWSTMYLTHHYFIDLIFGAALSLVFFTYVKYAKLPVIDPLKYCRWSYSELKRPNLSESDPLNSFIPLHNDLEAGDNMDFFNHPRFNETSSENIEMNAVNRSRDNLMRAPLSRASSISPLGINTSDHSGVQDFLEGETDHSVAESVFDADGRAGEVQVSVTTSNTSLNDMLSSKSGFAKSVSKQESKPAPESRK</sequence>
<feature type="transmembrane region" description="Helical" evidence="6">
    <location>
        <begin position="258"/>
        <end position="283"/>
    </location>
</feature>
<feature type="transmembrane region" description="Helical" evidence="6">
    <location>
        <begin position="86"/>
        <end position="115"/>
    </location>
</feature>
<dbReference type="SMART" id="SM00014">
    <property type="entry name" value="acidPPc"/>
    <property type="match status" value="1"/>
</dbReference>
<dbReference type="InterPro" id="IPR026841">
    <property type="entry name" value="Aur1/Ipt1"/>
</dbReference>
<keyword evidence="9" id="KW-1185">Reference proteome</keyword>
<dbReference type="GO" id="GO:0016020">
    <property type="term" value="C:membrane"/>
    <property type="evidence" value="ECO:0007669"/>
    <property type="project" value="UniProtKB-SubCell"/>
</dbReference>
<dbReference type="InterPro" id="IPR052185">
    <property type="entry name" value="IPC_Synthase-Related"/>
</dbReference>
<dbReference type="SUPFAM" id="SSF48317">
    <property type="entry name" value="Acid phosphatase/Vanadium-dependent haloperoxidase"/>
    <property type="match status" value="1"/>
</dbReference>
<evidence type="ECO:0000256" key="6">
    <source>
        <dbReference type="SAM" id="Phobius"/>
    </source>
</evidence>
<dbReference type="Proteomes" id="UP000292447">
    <property type="component" value="Chromosome II"/>
</dbReference>
<evidence type="ECO:0000313" key="8">
    <source>
        <dbReference type="EMBL" id="QBM87008.1"/>
    </source>
</evidence>
<dbReference type="EMBL" id="CP034457">
    <property type="protein sequence ID" value="QBM87008.1"/>
    <property type="molecule type" value="Genomic_DNA"/>
</dbReference>
<evidence type="ECO:0000313" key="9">
    <source>
        <dbReference type="Proteomes" id="UP000292447"/>
    </source>
</evidence>
<proteinExistence type="predicted"/>
<dbReference type="InterPro" id="IPR036938">
    <property type="entry name" value="PAP2/HPO_sf"/>
</dbReference>
<dbReference type="CDD" id="cd03386">
    <property type="entry name" value="PAP2_Aur1_like"/>
    <property type="match status" value="1"/>
</dbReference>
<dbReference type="GO" id="GO:0070916">
    <property type="term" value="C:inositol phosphoceramide synthase complex"/>
    <property type="evidence" value="ECO:0007669"/>
    <property type="project" value="TreeGrafter"/>
</dbReference>
<evidence type="ECO:0000256" key="1">
    <source>
        <dbReference type="ARBA" id="ARBA00004141"/>
    </source>
</evidence>
<organism evidence="8 9">
    <name type="scientific">Metschnikowia aff. pulcherrima</name>
    <dbReference type="NCBI Taxonomy" id="2163413"/>
    <lineage>
        <taxon>Eukaryota</taxon>
        <taxon>Fungi</taxon>
        <taxon>Dikarya</taxon>
        <taxon>Ascomycota</taxon>
        <taxon>Saccharomycotina</taxon>
        <taxon>Pichiomycetes</taxon>
        <taxon>Metschnikowiaceae</taxon>
        <taxon>Metschnikowia</taxon>
    </lineage>
</organism>
<feature type="transmembrane region" description="Helical" evidence="6">
    <location>
        <begin position="303"/>
        <end position="325"/>
    </location>
</feature>
<feature type="compositionally biased region" description="Basic and acidic residues" evidence="5">
    <location>
        <begin position="477"/>
        <end position="489"/>
    </location>
</feature>
<name>A0A4P6XLZ1_9ASCO</name>
<evidence type="ECO:0000256" key="4">
    <source>
        <dbReference type="ARBA" id="ARBA00023136"/>
    </source>
</evidence>
<comment type="subcellular location">
    <subcellularLocation>
        <location evidence="1">Membrane</location>
        <topology evidence="1">Multi-pass membrane protein</topology>
    </subcellularLocation>
</comment>
<dbReference type="PANTHER" id="PTHR31310">
    <property type="match status" value="1"/>
</dbReference>
<evidence type="ECO:0000256" key="2">
    <source>
        <dbReference type="ARBA" id="ARBA00022692"/>
    </source>
</evidence>
<dbReference type="GO" id="GO:0006676">
    <property type="term" value="P:mannosyl diphosphorylinositol ceramide metabolic process"/>
    <property type="evidence" value="ECO:0007669"/>
    <property type="project" value="TreeGrafter"/>
</dbReference>
<evidence type="ECO:0000256" key="3">
    <source>
        <dbReference type="ARBA" id="ARBA00022989"/>
    </source>
</evidence>
<dbReference type="InterPro" id="IPR000326">
    <property type="entry name" value="PAP2/HPO"/>
</dbReference>
<feature type="transmembrane region" description="Helical" evidence="6">
    <location>
        <begin position="57"/>
        <end position="80"/>
    </location>
</feature>
<accession>A0A4P6XLZ1</accession>
<dbReference type="AlphaFoldDB" id="A0A4P6XLZ1"/>
<reference evidence="9" key="1">
    <citation type="submission" date="2019-03" db="EMBL/GenBank/DDBJ databases">
        <title>Snf2 controls pulcherriminic acid biosynthesis and connects pigmentation and antifungal activity of the yeast Metschnikowia pulcherrima.</title>
        <authorList>
            <person name="Gore-Lloyd D."/>
            <person name="Sumann I."/>
            <person name="Brachmann A.O."/>
            <person name="Schneeberger K."/>
            <person name="Ortiz-Merino R.A."/>
            <person name="Moreno-Beltran M."/>
            <person name="Schlaefli M."/>
            <person name="Kirner P."/>
            <person name="Santos Kron A."/>
            <person name="Wolfe K.H."/>
            <person name="Piel J."/>
            <person name="Ahrens C.H."/>
            <person name="Henk D."/>
            <person name="Freimoser F.M."/>
        </authorList>
    </citation>
    <scope>NUCLEOTIDE SEQUENCE [LARGE SCALE GENOMIC DNA]</scope>
    <source>
        <strain evidence="9">APC 1.2</strain>
    </source>
</reference>
<feature type="region of interest" description="Disordered" evidence="5">
    <location>
        <begin position="462"/>
        <end position="489"/>
    </location>
</feature>
<keyword evidence="2 6" id="KW-0812">Transmembrane</keyword>
<dbReference type="GO" id="GO:0030148">
    <property type="term" value="P:sphingolipid biosynthetic process"/>
    <property type="evidence" value="ECO:0007669"/>
    <property type="project" value="TreeGrafter"/>
</dbReference>
<feature type="transmembrane region" description="Helical" evidence="6">
    <location>
        <begin position="189"/>
        <end position="210"/>
    </location>
</feature>
<evidence type="ECO:0000259" key="7">
    <source>
        <dbReference type="SMART" id="SM00014"/>
    </source>
</evidence>
<dbReference type="PANTHER" id="PTHR31310:SF11">
    <property type="entry name" value="INOSITOL PHOSPHORYLCERAMIDE SYNTHASE CATALYTIC SUBUNIT AUR1"/>
    <property type="match status" value="1"/>
</dbReference>
<protein>
    <submittedName>
        <fullName evidence="8">PAP2 superfamily protein</fullName>
    </submittedName>
</protein>